<gene>
    <name evidence="2" type="ORF">CI109_102805</name>
</gene>
<accession>A0AAJ8MW94</accession>
<dbReference type="KEGG" id="ksn:43592739"/>
<proteinExistence type="predicted"/>
<feature type="region of interest" description="Disordered" evidence="1">
    <location>
        <begin position="726"/>
        <end position="773"/>
    </location>
</feature>
<name>A0AAJ8MW94_9TREE</name>
<protein>
    <submittedName>
        <fullName evidence="2">Uncharacterized protein</fullName>
    </submittedName>
</protein>
<feature type="region of interest" description="Disordered" evidence="1">
    <location>
        <begin position="60"/>
        <end position="122"/>
    </location>
</feature>
<evidence type="ECO:0000256" key="1">
    <source>
        <dbReference type="SAM" id="MobiDB-lite"/>
    </source>
</evidence>
<evidence type="ECO:0000313" key="2">
    <source>
        <dbReference type="EMBL" id="WWD18355.1"/>
    </source>
</evidence>
<reference evidence="2" key="2">
    <citation type="submission" date="2024-01" db="EMBL/GenBank/DDBJ databases">
        <title>Comparative genomics of Cryptococcus and Kwoniella reveals pathogenesis evolution and contrasting modes of karyotype evolution via chromosome fusion or intercentromeric recombination.</title>
        <authorList>
            <person name="Coelho M.A."/>
            <person name="David-Palma M."/>
            <person name="Shea T."/>
            <person name="Bowers K."/>
            <person name="McGinley-Smith S."/>
            <person name="Mohammad A.W."/>
            <person name="Gnirke A."/>
            <person name="Yurkov A.M."/>
            <person name="Nowrousian M."/>
            <person name="Sun S."/>
            <person name="Cuomo C.A."/>
            <person name="Heitman J."/>
        </authorList>
    </citation>
    <scope>NUCLEOTIDE SEQUENCE</scope>
    <source>
        <strain evidence="2">CBS 12478</strain>
    </source>
</reference>
<sequence length="773" mass="86008">MIPSLSSQTCLQQSIWARSVPSPSIKKMRIARNVRRLAVAGSNPAVPSVAISKPFAQSSRQAHSTAVNDAENFGSPSFTPGHVLSTVPPPQRSSKLDTPHDFFRPSQPFPKSQSALPTAPENHNETDLLRQMRELLALPASSRDQWRATQIWRLYRTLSPAFRRSLDIYTLQNVFQSVLPNTFFVQKITGPIEAGTPENRKLRLRKHKNLGEKWERRLRTVAADMMAAQPDRIDPRVFVKPLSKLAMLGEKTGCEEIIREIRYRYDGSSKVHVSPKLLRQMYNSGLQSVSRWLNVNAHRWRSAQGDIAEAIEVTRRLVAAMQESNIPPSPLTADSLLNTARFISATSTDRTTRDAFDRLTEMILTEGYGVKQDELKSSGSHPEISSKNPVRMAVVDLLGRKGDLFGMVAASDAIFADAESKIASLSTLPENEVTFDVEEEIPTLSSMLAAEQAQRAETGWFGRKASADREVQASTVAESEDPLLLSLQDRRRFADFLSPIPSPNEVLLIQSAVSDDITTRLRTKLQELQSPAHWSALTTSENAAVHAMLSRTWLAKDKVGPSDTSYKLVSLHILRVALRAAHAEQSRWISELMSNDITPRATKLPSLSVDPNWFRAVWRTIRHTRSGSARGAGYAPAILEELEEAVRRITQEQDLIAEALERMEVQSKVESNKSGPTVTPTEAFDVTGHLERLVNTRESLDEVREMIGQQVELAMASRAKVRQAERVKKEERKAQMNAKREGRLGGRLLRASKVHGGDEAASSKWAGAQPALA</sequence>
<organism evidence="2 3">
    <name type="scientific">Kwoniella shandongensis</name>
    <dbReference type="NCBI Taxonomy" id="1734106"/>
    <lineage>
        <taxon>Eukaryota</taxon>
        <taxon>Fungi</taxon>
        <taxon>Dikarya</taxon>
        <taxon>Basidiomycota</taxon>
        <taxon>Agaricomycotina</taxon>
        <taxon>Tremellomycetes</taxon>
        <taxon>Tremellales</taxon>
        <taxon>Cryptococcaceae</taxon>
        <taxon>Kwoniella</taxon>
    </lineage>
</organism>
<feature type="compositionally biased region" description="Basic and acidic residues" evidence="1">
    <location>
        <begin position="94"/>
        <end position="103"/>
    </location>
</feature>
<reference evidence="2" key="1">
    <citation type="submission" date="2017-08" db="EMBL/GenBank/DDBJ databases">
        <authorList>
            <person name="Cuomo C."/>
            <person name="Billmyre B."/>
            <person name="Heitman J."/>
        </authorList>
    </citation>
    <scope>NUCLEOTIDE SEQUENCE</scope>
    <source>
        <strain evidence="2">CBS 12478</strain>
    </source>
</reference>
<feature type="compositionally biased region" description="Basic and acidic residues" evidence="1">
    <location>
        <begin position="726"/>
        <end position="744"/>
    </location>
</feature>
<dbReference type="AlphaFoldDB" id="A0AAJ8MW94"/>
<dbReference type="Proteomes" id="UP000322225">
    <property type="component" value="Chromosome 5"/>
</dbReference>
<dbReference type="GeneID" id="43592739"/>
<dbReference type="EMBL" id="CP144055">
    <property type="protein sequence ID" value="WWD18355.1"/>
    <property type="molecule type" value="Genomic_DNA"/>
</dbReference>
<keyword evidence="3" id="KW-1185">Reference proteome</keyword>
<evidence type="ECO:0000313" key="3">
    <source>
        <dbReference type="Proteomes" id="UP000322225"/>
    </source>
</evidence>
<dbReference type="RefSeq" id="XP_031857151.2">
    <property type="nucleotide sequence ID" value="XM_032008567.2"/>
</dbReference>